<proteinExistence type="inferred from homology"/>
<dbReference type="InterPro" id="IPR052700">
    <property type="entry name" value="Carb_kinase_PfkB-like"/>
</dbReference>
<evidence type="ECO:0000256" key="3">
    <source>
        <dbReference type="ARBA" id="ARBA00022777"/>
    </source>
</evidence>
<dbReference type="InterPro" id="IPR029056">
    <property type="entry name" value="Ribokinase-like"/>
</dbReference>
<keyword evidence="5" id="KW-1185">Reference proteome</keyword>
<evidence type="ECO:0000313" key="4">
    <source>
        <dbReference type="EMBL" id="TLD02553.1"/>
    </source>
</evidence>
<dbReference type="EMBL" id="QGQD01000012">
    <property type="protein sequence ID" value="TLD02553.1"/>
    <property type="molecule type" value="Genomic_DNA"/>
</dbReference>
<dbReference type="RefSeq" id="WP_138001721.1">
    <property type="nucleotide sequence ID" value="NZ_QGQD01000012.1"/>
</dbReference>
<evidence type="ECO:0000256" key="2">
    <source>
        <dbReference type="ARBA" id="ARBA00022679"/>
    </source>
</evidence>
<dbReference type="SUPFAM" id="SSF53613">
    <property type="entry name" value="Ribokinase-like"/>
    <property type="match status" value="1"/>
</dbReference>
<accession>A0A4U8QE80</accession>
<dbReference type="PANTHER" id="PTHR43320:SF3">
    <property type="entry name" value="CARBOHYDRATE KINASE PFKB DOMAIN-CONTAINING PROTEIN"/>
    <property type="match status" value="1"/>
</dbReference>
<evidence type="ECO:0000313" key="5">
    <source>
        <dbReference type="Proteomes" id="UP000306509"/>
    </source>
</evidence>
<comment type="similarity">
    <text evidence="1">Belongs to the carbohydrate kinase PfkB family.</text>
</comment>
<evidence type="ECO:0000256" key="1">
    <source>
        <dbReference type="ARBA" id="ARBA00010688"/>
    </source>
</evidence>
<keyword evidence="3 4" id="KW-0418">Kinase</keyword>
<reference evidence="4 5" key="1">
    <citation type="journal article" date="2019" name="Anaerobe">
        <title>Detection of Robinsoniella peoriensis in multiple bone samples of a trauma patient.</title>
        <authorList>
            <person name="Schrottner P."/>
            <person name="Hartwich K."/>
            <person name="Bunk B."/>
            <person name="Schober I."/>
            <person name="Helbig S."/>
            <person name="Rudolph W.W."/>
            <person name="Gunzer F."/>
        </authorList>
    </citation>
    <scope>NUCLEOTIDE SEQUENCE [LARGE SCALE GENOMIC DNA]</scope>
    <source>
        <strain evidence="4 5">DSM 106044</strain>
    </source>
</reference>
<organism evidence="4 5">
    <name type="scientific">Robinsoniella peoriensis</name>
    <dbReference type="NCBI Taxonomy" id="180332"/>
    <lineage>
        <taxon>Bacteria</taxon>
        <taxon>Bacillati</taxon>
        <taxon>Bacillota</taxon>
        <taxon>Clostridia</taxon>
        <taxon>Lachnospirales</taxon>
        <taxon>Lachnospiraceae</taxon>
        <taxon>Robinsoniella</taxon>
    </lineage>
</organism>
<sequence>MEKVLNSVESYLENQTNGHFQWKVFAGFDGYVDLLVKPVRSGINDQKKYFETISEFGSYLKTKASKSCSIELQKITEKVGGNTIIFAEALAAFGISSKCVGAFGYPKVQEVFSNGNSNVEIVSITNPGHCTALEFQDGKVMLAENSDINELDYEVLISRIGEKKFSMYLEEADVLAFMNWSEMAGGTLIWKGILKNILPKVAEKKKKSVFIDISDCSRRSKEDIGEMLELVREFSSYFDVIMSLNRNEMETICNTMPEELQEADFEKMGEVIRNYCGIQYLVVHLLDGAYAFAGGEPYYIANKYVDKPLISTGGGDNFNAGLVYGIMMNMDIEQALATANATSGFYVVNGKSPAPDELKSYISQWKKEVRSHDKTSKERA</sequence>
<dbReference type="STRING" id="180332.GCA_000797495_00871"/>
<dbReference type="GO" id="GO:0016301">
    <property type="term" value="F:kinase activity"/>
    <property type="evidence" value="ECO:0007669"/>
    <property type="project" value="UniProtKB-KW"/>
</dbReference>
<dbReference type="AlphaFoldDB" id="A0A4U8QE80"/>
<dbReference type="Pfam" id="PF25270">
    <property type="entry name" value="Khk"/>
    <property type="match status" value="1"/>
</dbReference>
<dbReference type="Gene3D" id="3.40.1190.20">
    <property type="match status" value="1"/>
</dbReference>
<keyword evidence="2" id="KW-0808">Transferase</keyword>
<dbReference type="Proteomes" id="UP000306509">
    <property type="component" value="Unassembled WGS sequence"/>
</dbReference>
<dbReference type="InterPro" id="IPR057621">
    <property type="entry name" value="Khk_prokaryotic"/>
</dbReference>
<protein>
    <submittedName>
        <fullName evidence="4">1-phosphofructokinase</fullName>
    </submittedName>
</protein>
<dbReference type="PANTHER" id="PTHR43320">
    <property type="entry name" value="SUGAR KINASE"/>
    <property type="match status" value="1"/>
</dbReference>
<gene>
    <name evidence="4" type="ORF">DSM106044_00532</name>
</gene>
<comment type="caution">
    <text evidence="4">The sequence shown here is derived from an EMBL/GenBank/DDBJ whole genome shotgun (WGS) entry which is preliminary data.</text>
</comment>
<name>A0A4U8QE80_9FIRM</name>